<feature type="region of interest" description="Disordered" evidence="1">
    <location>
        <begin position="1"/>
        <end position="22"/>
    </location>
</feature>
<evidence type="ECO:0000313" key="3">
    <source>
        <dbReference type="Proteomes" id="UP001161247"/>
    </source>
</evidence>
<sequence>MYQNRVAPPVPGGTTATANLADPHVPQGSGVVVANRQIVLLHLTLEENREEQQLMEYEANQILNQNRAQAVGRPYRNQNGDATVNANQQQDFEVGVEQTLNAEETFSRMVEDMMYAKIPDKYEEPTIVKMTVAGIQDYKVKLAVEPHSIRSLNHLVDIVRRCKKVGAPAGTPGQVEEANVGRVYYFDISHIKSEWLIWDSEVLPSDTCRITGCDDCDKVFGRVKCQLQELGSKIGGHLHRQVSRQPAIEVDIVINGQTQTWVQKETHLDLEQEKLRVVSDAILSALNQQQQPNVQHLETRDITPLPKKCLPLQTRFGKPMNAERINDQCNDQTRRPSAWQRIGRPATQSNILSRVVKAVSVNDGFPSIKFLRQEQRRSQFWERPDTYFPPVNMEYTLPKSFCLQTALSSTPLAPKPIENPVMVPETTSFVMEPYDTTMGGIQLLLQEGKSLVIMLSQPAEDATSHIRPLYICAVIDGITFKRVLVDNGAAINILPSRALRKLGKHLHDLVSTEVFVSDFFTGDVTSTKLLKKFPIKTIEQLEILSAEDLDAELLKAKQKQEANGQVLQYFENEHQRETEMPSVCWDDEIYDTDPISDSDVIELNELATATSKLSDDVVVTKEPVKAVTLAVGDLLASQFQHIEFYNVERDFNTDANDMAQLALEYLKAPLDPDIAYDTVDFDALAYVRCHPIEVLSVDTDDTTRDWCTPIINILRSYPGDSIVELDLGVEGKRKEEEESED</sequence>
<dbReference type="AlphaFoldDB" id="A0AAV1D251"/>
<evidence type="ECO:0000313" key="2">
    <source>
        <dbReference type="EMBL" id="CAI9101954.1"/>
    </source>
</evidence>
<gene>
    <name evidence="2" type="ORF">OLC1_LOCUS11410</name>
</gene>
<keyword evidence="3" id="KW-1185">Reference proteome</keyword>
<dbReference type="EMBL" id="OX459121">
    <property type="protein sequence ID" value="CAI9101954.1"/>
    <property type="molecule type" value="Genomic_DNA"/>
</dbReference>
<proteinExistence type="predicted"/>
<protein>
    <submittedName>
        <fullName evidence="2">OLC1v1000128C1</fullName>
    </submittedName>
</protein>
<accession>A0AAV1D251</accession>
<organism evidence="2 3">
    <name type="scientific">Oldenlandia corymbosa var. corymbosa</name>
    <dbReference type="NCBI Taxonomy" id="529605"/>
    <lineage>
        <taxon>Eukaryota</taxon>
        <taxon>Viridiplantae</taxon>
        <taxon>Streptophyta</taxon>
        <taxon>Embryophyta</taxon>
        <taxon>Tracheophyta</taxon>
        <taxon>Spermatophyta</taxon>
        <taxon>Magnoliopsida</taxon>
        <taxon>eudicotyledons</taxon>
        <taxon>Gunneridae</taxon>
        <taxon>Pentapetalae</taxon>
        <taxon>asterids</taxon>
        <taxon>lamiids</taxon>
        <taxon>Gentianales</taxon>
        <taxon>Rubiaceae</taxon>
        <taxon>Rubioideae</taxon>
        <taxon>Spermacoceae</taxon>
        <taxon>Hedyotis-Oldenlandia complex</taxon>
        <taxon>Oldenlandia</taxon>
    </lineage>
</organism>
<evidence type="ECO:0000256" key="1">
    <source>
        <dbReference type="SAM" id="MobiDB-lite"/>
    </source>
</evidence>
<reference evidence="2" key="1">
    <citation type="submission" date="2023-03" db="EMBL/GenBank/DDBJ databases">
        <authorList>
            <person name="Julca I."/>
        </authorList>
    </citation>
    <scope>NUCLEOTIDE SEQUENCE</scope>
</reference>
<name>A0AAV1D251_OLDCO</name>
<dbReference type="Proteomes" id="UP001161247">
    <property type="component" value="Chromosome 4"/>
</dbReference>